<sequence length="65" mass="7107">MVTDLAELVQRLTGATPEAALNAVAGRQDHSAPWAKVLRHGWDAAERHDDPTVDDDPFADLGDNW</sequence>
<proteinExistence type="predicted"/>
<dbReference type="KEGG" id="euz:DVS28_b0555"/>
<geneLocation type="plasmid" evidence="3">
    <name>pedy32-46i</name>
</geneLocation>
<reference evidence="2 3" key="1">
    <citation type="submission" date="2018-09" db="EMBL/GenBank/DDBJ databases">
        <title>Complete genome sequence of Euzebya sp. DY32-46 isolated from seawater of Pacific Ocean.</title>
        <authorList>
            <person name="Xu L."/>
            <person name="Wu Y.-H."/>
            <person name="Xu X.-W."/>
        </authorList>
    </citation>
    <scope>NUCLEOTIDE SEQUENCE [LARGE SCALE GENOMIC DNA]</scope>
    <source>
        <strain evidence="2 3">DY32-46</strain>
        <plasmid evidence="3">pedy32-46i</plasmid>
    </source>
</reference>
<keyword evidence="2" id="KW-0614">Plasmid</keyword>
<evidence type="ECO:0000313" key="3">
    <source>
        <dbReference type="Proteomes" id="UP000264006"/>
    </source>
</evidence>
<organism evidence="2 3">
    <name type="scientific">Euzebya pacifica</name>
    <dbReference type="NCBI Taxonomy" id="1608957"/>
    <lineage>
        <taxon>Bacteria</taxon>
        <taxon>Bacillati</taxon>
        <taxon>Actinomycetota</taxon>
        <taxon>Nitriliruptoria</taxon>
        <taxon>Euzebyales</taxon>
    </lineage>
</organism>
<protein>
    <submittedName>
        <fullName evidence="2">Uncharacterized protein</fullName>
    </submittedName>
</protein>
<keyword evidence="3" id="KW-1185">Reference proteome</keyword>
<evidence type="ECO:0000313" key="2">
    <source>
        <dbReference type="EMBL" id="AXV10295.1"/>
    </source>
</evidence>
<dbReference type="RefSeq" id="WP_114594858.1">
    <property type="nucleotide sequence ID" value="NZ_CP031166.1"/>
</dbReference>
<dbReference type="AlphaFoldDB" id="A0A346Y748"/>
<name>A0A346Y748_9ACTN</name>
<dbReference type="Proteomes" id="UP000264006">
    <property type="component" value="Plasmid pEDY32-46I"/>
</dbReference>
<accession>A0A346Y748</accession>
<evidence type="ECO:0000256" key="1">
    <source>
        <dbReference type="SAM" id="MobiDB-lite"/>
    </source>
</evidence>
<feature type="region of interest" description="Disordered" evidence="1">
    <location>
        <begin position="43"/>
        <end position="65"/>
    </location>
</feature>
<gene>
    <name evidence="2" type="ORF">DVS28_b0555</name>
</gene>
<dbReference type="EMBL" id="CP031166">
    <property type="protein sequence ID" value="AXV10295.1"/>
    <property type="molecule type" value="Genomic_DNA"/>
</dbReference>